<dbReference type="RefSeq" id="WP_004770941.1">
    <property type="nucleotide sequence ID" value="NZ_AKWH02000052.1"/>
</dbReference>
<dbReference type="Proteomes" id="UP000006339">
    <property type="component" value="Unassembled WGS sequence"/>
</dbReference>
<gene>
    <name evidence="1" type="ORF">LEP1GSC131_3254</name>
</gene>
<comment type="caution">
    <text evidence="1">The sequence shown here is derived from an EMBL/GenBank/DDBJ whole genome shotgun (WGS) entry which is preliminary data.</text>
</comment>
<name>A0A828Y6K3_9LEPT</name>
<evidence type="ECO:0000313" key="2">
    <source>
        <dbReference type="Proteomes" id="UP000006339"/>
    </source>
</evidence>
<dbReference type="EMBL" id="AKWH02000052">
    <property type="protein sequence ID" value="EKO50765.1"/>
    <property type="molecule type" value="Genomic_DNA"/>
</dbReference>
<protein>
    <submittedName>
        <fullName evidence="1">Uncharacterized protein</fullName>
    </submittedName>
</protein>
<proteinExistence type="predicted"/>
<keyword evidence="2" id="KW-1185">Reference proteome</keyword>
<sequence length="195" mass="22228">MLAELSHEATNAESAKYQKNVADMIKDGQFDKAIFESVDISDEDIDGSREKIRAQYDERYNNINMSLGDKGILSDIANFAYNLLGKPSGNVKELFFNSVDSVSETAMDAKTKLERQRNLETLASNVAEGKFQGNIIQAMQDYDFKNKDGAWMNGSGQYSNVNQQWRNLSAPLSNYEKIFILQMYSLRRQEIKNMY</sequence>
<accession>A0A828Y6K3</accession>
<dbReference type="AlphaFoldDB" id="A0A828Y6K3"/>
<organism evidence="1 2">
    <name type="scientific">Leptospira kirschneri str. 200802841</name>
    <dbReference type="NCBI Taxonomy" id="1193047"/>
    <lineage>
        <taxon>Bacteria</taxon>
        <taxon>Pseudomonadati</taxon>
        <taxon>Spirochaetota</taxon>
        <taxon>Spirochaetia</taxon>
        <taxon>Leptospirales</taxon>
        <taxon>Leptospiraceae</taxon>
        <taxon>Leptospira</taxon>
    </lineage>
</organism>
<evidence type="ECO:0000313" key="1">
    <source>
        <dbReference type="EMBL" id="EKO50765.1"/>
    </source>
</evidence>
<reference evidence="1" key="1">
    <citation type="submission" date="2012-10" db="EMBL/GenBank/DDBJ databases">
        <authorList>
            <person name="Harkins D.M."/>
            <person name="Durkin A.S."/>
            <person name="Brinkac L.M."/>
            <person name="Selengut J.D."/>
            <person name="Sanka R."/>
            <person name="DePew J."/>
            <person name="Purushe J."/>
            <person name="Picardeau M."/>
            <person name="Werts C."/>
            <person name="Goarant C."/>
            <person name="Vinetz J.M."/>
            <person name="Sutton G.G."/>
            <person name="Nelson W.C."/>
            <person name="Fouts D.E."/>
        </authorList>
    </citation>
    <scope>NUCLEOTIDE SEQUENCE [LARGE SCALE GENOMIC DNA]</scope>
    <source>
        <strain evidence="1">200802841</strain>
    </source>
</reference>